<feature type="region of interest" description="Disordered" evidence="1">
    <location>
        <begin position="303"/>
        <end position="418"/>
    </location>
</feature>
<name>A0A2N5TYV2_9BASI</name>
<organism evidence="2 3">
    <name type="scientific">Puccinia coronata f. sp. avenae</name>
    <dbReference type="NCBI Taxonomy" id="200324"/>
    <lineage>
        <taxon>Eukaryota</taxon>
        <taxon>Fungi</taxon>
        <taxon>Dikarya</taxon>
        <taxon>Basidiomycota</taxon>
        <taxon>Pucciniomycotina</taxon>
        <taxon>Pucciniomycetes</taxon>
        <taxon>Pucciniales</taxon>
        <taxon>Pucciniaceae</taxon>
        <taxon>Puccinia</taxon>
    </lineage>
</organism>
<feature type="compositionally biased region" description="Polar residues" evidence="1">
    <location>
        <begin position="405"/>
        <end position="418"/>
    </location>
</feature>
<comment type="caution">
    <text evidence="2">The sequence shown here is derived from an EMBL/GenBank/DDBJ whole genome shotgun (WGS) entry which is preliminary data.</text>
</comment>
<sequence>MNFVGQEQKPRESLGPLRTPHQAVRLPSLIPGAQIESSAPSRTLEGHSIDSLSASIYNIKRRYSGGLARSPALHYSGAGQRDQMMAVTSRATIQKPPTKSACSSNHQPALPQIIHRNTISSMNPSMIHRRQAEQASQLAGALREPDPEPGNSSQAQITIAQSHPRNLVITTEFSSPESVNSPYELGLPQEVTILITKIFDERSDWSIFRAIGVQPIGHALDPEQIWEECKTVAPPSHAYNREGSLSMFIILPCNPELMSSHLKRSGSPSEYQEIVAPPSHAYNREGSLSGLSSDRVLSVFHEEADEPDHLPRETVSNSVSRHPSIKLSELASSPTSHGNLQASSSSSRQKSWPSWPSPPFDLISSEYSPHESTMGSSLQYGGGSSPRPSSTQFSESPSLDAPSESIPSQKSPSTITSP</sequence>
<dbReference type="Proteomes" id="UP000235388">
    <property type="component" value="Unassembled WGS sequence"/>
</dbReference>
<feature type="compositionally biased region" description="Polar residues" evidence="1">
    <location>
        <begin position="330"/>
        <end position="342"/>
    </location>
</feature>
<protein>
    <submittedName>
        <fullName evidence="2">Uncharacterized protein</fullName>
    </submittedName>
</protein>
<dbReference type="EMBL" id="PGCJ01000369">
    <property type="protein sequence ID" value="PLW30683.1"/>
    <property type="molecule type" value="Genomic_DNA"/>
</dbReference>
<feature type="region of interest" description="Disordered" evidence="1">
    <location>
        <begin position="132"/>
        <end position="154"/>
    </location>
</feature>
<dbReference type="OrthoDB" id="266718at2759"/>
<evidence type="ECO:0000313" key="2">
    <source>
        <dbReference type="EMBL" id="PLW30683.1"/>
    </source>
</evidence>
<feature type="compositionally biased region" description="Low complexity" evidence="1">
    <location>
        <begin position="343"/>
        <end position="354"/>
    </location>
</feature>
<feature type="compositionally biased region" description="Polar residues" evidence="1">
    <location>
        <begin position="386"/>
        <end position="397"/>
    </location>
</feature>
<feature type="region of interest" description="Disordered" evidence="1">
    <location>
        <begin position="1"/>
        <end position="21"/>
    </location>
</feature>
<evidence type="ECO:0000256" key="1">
    <source>
        <dbReference type="SAM" id="MobiDB-lite"/>
    </source>
</evidence>
<feature type="compositionally biased region" description="Polar residues" evidence="1">
    <location>
        <begin position="365"/>
        <end position="379"/>
    </location>
</feature>
<proteinExistence type="predicted"/>
<accession>A0A2N5TYV2</accession>
<gene>
    <name evidence="2" type="ORF">PCANC_18706</name>
</gene>
<keyword evidence="3" id="KW-1185">Reference proteome</keyword>
<evidence type="ECO:0000313" key="3">
    <source>
        <dbReference type="Proteomes" id="UP000235388"/>
    </source>
</evidence>
<reference evidence="2 3" key="1">
    <citation type="submission" date="2017-11" db="EMBL/GenBank/DDBJ databases">
        <title>De novo assembly and phasing of dikaryotic genomes from two isolates of Puccinia coronata f. sp. avenae, the causal agent of oat crown rust.</title>
        <authorList>
            <person name="Miller M.E."/>
            <person name="Zhang Y."/>
            <person name="Omidvar V."/>
            <person name="Sperschneider J."/>
            <person name="Schwessinger B."/>
            <person name="Raley C."/>
            <person name="Palmer J.M."/>
            <person name="Garnica D."/>
            <person name="Upadhyaya N."/>
            <person name="Rathjen J."/>
            <person name="Taylor J.M."/>
            <person name="Park R.F."/>
            <person name="Dodds P.N."/>
            <person name="Hirsch C.D."/>
            <person name="Kianian S.F."/>
            <person name="Figueroa M."/>
        </authorList>
    </citation>
    <scope>NUCLEOTIDE SEQUENCE [LARGE SCALE GENOMIC DNA]</scope>
    <source>
        <strain evidence="2">12NC29</strain>
    </source>
</reference>
<dbReference type="STRING" id="200324.A0A2N5TYV2"/>
<dbReference type="AlphaFoldDB" id="A0A2N5TYV2"/>